<gene>
    <name evidence="4" type="ORF">NYM_LOCUS69</name>
</gene>
<protein>
    <recommendedName>
        <fullName evidence="3">DYW domain-containing protein</fullName>
    </recommendedName>
</protein>
<proteinExistence type="predicted"/>
<dbReference type="EMBL" id="LR721774">
    <property type="protein sequence ID" value="VVV36575.1"/>
    <property type="molecule type" value="Genomic_DNA"/>
</dbReference>
<feature type="repeat" description="PPR" evidence="2">
    <location>
        <begin position="616"/>
        <end position="650"/>
    </location>
</feature>
<reference evidence="4" key="1">
    <citation type="submission" date="2019-09" db="EMBL/GenBank/DDBJ databases">
        <authorList>
            <person name="Zhang L."/>
        </authorList>
    </citation>
    <scope>NUCLEOTIDE SEQUENCE</scope>
</reference>
<dbReference type="Gramene" id="NC1G0018260.1">
    <property type="protein sequence ID" value="NC1G0018260.1:cds"/>
    <property type="gene ID" value="NC1G0018260"/>
</dbReference>
<dbReference type="NCBIfam" id="TIGR00756">
    <property type="entry name" value="PPR"/>
    <property type="match status" value="12"/>
</dbReference>
<dbReference type="InterPro" id="IPR046960">
    <property type="entry name" value="PPR_At4g14850-like_plant"/>
</dbReference>
<evidence type="ECO:0000259" key="3">
    <source>
        <dbReference type="Pfam" id="PF14432"/>
    </source>
</evidence>
<evidence type="ECO:0000256" key="2">
    <source>
        <dbReference type="PROSITE-ProRule" id="PRU00708"/>
    </source>
</evidence>
<dbReference type="InterPro" id="IPR002885">
    <property type="entry name" value="PPR_rpt"/>
</dbReference>
<keyword evidence="1" id="KW-0677">Repeat</keyword>
<dbReference type="OrthoDB" id="1868231at2759"/>
<dbReference type="FunFam" id="1.25.40.10:FF:000366">
    <property type="entry name" value="Pentatricopeptide (PPR) repeat-containing protein"/>
    <property type="match status" value="1"/>
</dbReference>
<dbReference type="FunFam" id="1.25.40.10:FF:002130">
    <property type="entry name" value="Pentatricopeptide repeat-containing protein mitochondrial"/>
    <property type="match status" value="1"/>
</dbReference>
<dbReference type="InterPro" id="IPR032867">
    <property type="entry name" value="DYW_dom"/>
</dbReference>
<feature type="repeat" description="PPR" evidence="2">
    <location>
        <begin position="34"/>
        <end position="64"/>
    </location>
</feature>
<dbReference type="InterPro" id="IPR046848">
    <property type="entry name" value="E_motif"/>
</dbReference>
<dbReference type="PROSITE" id="PS51375">
    <property type="entry name" value="PPR"/>
    <property type="match status" value="10"/>
</dbReference>
<feature type="repeat" description="PPR" evidence="2">
    <location>
        <begin position="291"/>
        <end position="325"/>
    </location>
</feature>
<evidence type="ECO:0000256" key="1">
    <source>
        <dbReference type="ARBA" id="ARBA00022737"/>
    </source>
</evidence>
<dbReference type="GO" id="GO:0048731">
    <property type="term" value="P:system development"/>
    <property type="evidence" value="ECO:0007669"/>
    <property type="project" value="UniProtKB-ARBA"/>
</dbReference>
<dbReference type="Pfam" id="PF13041">
    <property type="entry name" value="PPR_2"/>
    <property type="match status" value="4"/>
</dbReference>
<sequence>MRRLLSFRVAKSCIITQKRSSSAASVPIYHPGHDLPFYNTTIMELARNGRVDDARLLFEEMPQRDTITWNSMISGYFQNGRIDEGRQLFDRFLGKNVRTWTLVLTGYARNSRIDDARCVFEAMPERNVVSWNAMLTAYVQNGNMDAAHKLFVEMPERNVVSWNALITGYCHFGCFREALHLFEQMPEKNLVSWTAMISGFVHVEEFDRAWDLFVRMHATGVRPDRPNFTAAIVAVTGFTDLTMVEHIRSLAIKTGFEADVVVGTAILNAYTKCGIGLESAISFFKHMLQTNEFTWSTMIAAYSQCGRLDEACDLYQTISEQSVFTQTAMMAGYAQNGRIDEATKLFRQIHNPNVVTWNAILTGYSQNGMLVEARRLFDRMPQRNMASWAAMIAGYSQNGQHEEALEIFSKLHKSGMVPSHSTFTSALNACANCEALEIGRQIHSLTFKAGCHSNSYVGNCLITMYAKCRNIDDFSRVFSRMAVRDTVSWNSLIAGFSLNQMMDDACFIFDRMPKRDAVSWTAMISAYVQGGYDKEAMGLFIDMLAAGTEPNSLTLTSTLSTCSNLGATKLGKQIHGLSTKLGLSSDLFVGNALISMYSKCGSMDAFVIFNEMPERDIVSWNAILAGCAQHGLGREAIEIYKQMQIAGVLPDRITFIGLLSACSHAGLVDEGWFYFNSMSQDYQLMPLEGHYACMVDLLGRAGNLYEAEELIESMPIEPDSVVWGALLGACRIHQNIELGRRVAERLFELEPCNSGNYILLSNIYASLGMWDEVGEIRRLMKVRGVTKEPGYSWMQVKDKMHVFLTGDTRHEQIKEIHLKLKELYDELKGVGYVIDTNFVLHDMEIEQKENALLYHSEKLAIAYGLLSTADGIPIQIMKNLRVCGDCHTFMKLVSRIIGREINMRDGSRFHHFQNGACSCRDYW</sequence>
<feature type="repeat" description="PPR" evidence="2">
    <location>
        <begin position="485"/>
        <end position="515"/>
    </location>
</feature>
<dbReference type="FunFam" id="1.25.40.10:FF:000125">
    <property type="entry name" value="Pentatricopeptide repeat-containing protein"/>
    <property type="match status" value="1"/>
</dbReference>
<feature type="repeat" description="PPR" evidence="2">
    <location>
        <begin position="65"/>
        <end position="99"/>
    </location>
</feature>
<feature type="repeat" description="PPR" evidence="2">
    <location>
        <begin position="384"/>
        <end position="418"/>
    </location>
</feature>
<dbReference type="OMA" id="KCRNMEY"/>
<dbReference type="PANTHER" id="PTHR47926">
    <property type="entry name" value="PENTATRICOPEPTIDE REPEAT-CONTAINING PROTEIN"/>
    <property type="match status" value="1"/>
</dbReference>
<feature type="repeat" description="PPR" evidence="2">
    <location>
        <begin position="158"/>
        <end position="192"/>
    </location>
</feature>
<feature type="repeat" description="PPR" evidence="2">
    <location>
        <begin position="127"/>
        <end position="157"/>
    </location>
</feature>
<feature type="repeat" description="PPR" evidence="2">
    <location>
        <begin position="516"/>
        <end position="550"/>
    </location>
</feature>
<dbReference type="SUPFAM" id="SSF48452">
    <property type="entry name" value="TPR-like"/>
    <property type="match status" value="1"/>
</dbReference>
<feature type="repeat" description="PPR" evidence="2">
    <location>
        <begin position="353"/>
        <end position="383"/>
    </location>
</feature>
<accession>A0A5K0V6G9</accession>
<dbReference type="GO" id="GO:0009451">
    <property type="term" value="P:RNA modification"/>
    <property type="evidence" value="ECO:0007669"/>
    <property type="project" value="InterPro"/>
</dbReference>
<dbReference type="PANTHER" id="PTHR47926:SF533">
    <property type="entry name" value="DYW DOMAIN-CONTAINING PROTEIN"/>
    <property type="match status" value="1"/>
</dbReference>
<dbReference type="Pfam" id="PF20431">
    <property type="entry name" value="E_motif"/>
    <property type="match status" value="1"/>
</dbReference>
<dbReference type="Pfam" id="PF01535">
    <property type="entry name" value="PPR"/>
    <property type="match status" value="8"/>
</dbReference>
<dbReference type="AlphaFoldDB" id="A0A5K0V6G9"/>
<organism evidence="4">
    <name type="scientific">Nymphaea colorata</name>
    <name type="common">pocket water lily</name>
    <dbReference type="NCBI Taxonomy" id="210225"/>
    <lineage>
        <taxon>Eukaryota</taxon>
        <taxon>Viridiplantae</taxon>
        <taxon>Streptophyta</taxon>
        <taxon>Embryophyta</taxon>
        <taxon>Tracheophyta</taxon>
        <taxon>Spermatophyta</taxon>
        <taxon>Magnoliopsida</taxon>
        <taxon>Nymphaeales</taxon>
        <taxon>Nymphaeaceae</taxon>
        <taxon>Nymphaea</taxon>
    </lineage>
</organism>
<dbReference type="FunFam" id="1.25.40.10:FF:000442">
    <property type="entry name" value="Pentatricopeptide repeat-containing protein At3g49710"/>
    <property type="match status" value="1"/>
</dbReference>
<dbReference type="Gene3D" id="1.25.40.10">
    <property type="entry name" value="Tetratricopeptide repeat domain"/>
    <property type="match status" value="7"/>
</dbReference>
<dbReference type="GO" id="GO:0008270">
    <property type="term" value="F:zinc ion binding"/>
    <property type="evidence" value="ECO:0007669"/>
    <property type="project" value="InterPro"/>
</dbReference>
<dbReference type="Pfam" id="PF14432">
    <property type="entry name" value="DYW_deaminase"/>
    <property type="match status" value="1"/>
</dbReference>
<dbReference type="FunFam" id="1.25.40.10:FF:000031">
    <property type="entry name" value="Pentatricopeptide repeat-containing protein mitochondrial"/>
    <property type="match status" value="1"/>
</dbReference>
<feature type="domain" description="DYW" evidence="3">
    <location>
        <begin position="831"/>
        <end position="923"/>
    </location>
</feature>
<name>A0A5K0V6G9_9MAGN</name>
<evidence type="ECO:0000313" key="4">
    <source>
        <dbReference type="EMBL" id="VVV36575.1"/>
    </source>
</evidence>
<dbReference type="GO" id="GO:0003723">
    <property type="term" value="F:RNA binding"/>
    <property type="evidence" value="ECO:0007669"/>
    <property type="project" value="InterPro"/>
</dbReference>
<dbReference type="Pfam" id="PF12854">
    <property type="entry name" value="PPR_1"/>
    <property type="match status" value="1"/>
</dbReference>
<dbReference type="InterPro" id="IPR011990">
    <property type="entry name" value="TPR-like_helical_dom_sf"/>
</dbReference>